<dbReference type="EMBL" id="DACTBT010000008">
    <property type="protein sequence ID" value="HAT4298254.1"/>
    <property type="molecule type" value="Genomic_DNA"/>
</dbReference>
<evidence type="ECO:0000313" key="6">
    <source>
        <dbReference type="Proteomes" id="UP000668358"/>
    </source>
</evidence>
<dbReference type="RefSeq" id="WP_003478983.1">
    <property type="nucleotide sequence ID" value="NZ_AP026870.1"/>
</dbReference>
<feature type="coiled-coil region" evidence="1">
    <location>
        <begin position="25"/>
        <end position="59"/>
    </location>
</feature>
<name>A0AAP8XDP4_CLOPF</name>
<reference evidence="2" key="3">
    <citation type="submission" date="2020-07" db="EMBL/GenBank/DDBJ databases">
        <authorList>
            <consortium name="NCBI Pathogen Detection Project"/>
        </authorList>
    </citation>
    <scope>NUCLEOTIDE SEQUENCE</scope>
    <source>
        <strain evidence="2">C25</strain>
    </source>
</reference>
<evidence type="ECO:0000313" key="5">
    <source>
        <dbReference type="Proteomes" id="UP000247117"/>
    </source>
</evidence>
<evidence type="ECO:0000313" key="4">
    <source>
        <dbReference type="EMBL" id="PWX40007.1"/>
    </source>
</evidence>
<accession>A0AAP8XDP4</accession>
<dbReference type="Proteomes" id="UP000247117">
    <property type="component" value="Unassembled WGS sequence"/>
</dbReference>
<reference evidence="4 5" key="1">
    <citation type="journal article" date="2018" name="BMC Genomics">
        <title>Whole genome analysis reveals the diversity and evolutionary relationships between necrotic enteritis-causing strains of Clostridium perfringens.</title>
        <authorList>
            <person name="Lacey J.A."/>
            <person name="Allnutt T.R."/>
            <person name="Vezina B."/>
            <person name="Van T.T.H."/>
            <person name="Stent T."/>
            <person name="Han X."/>
            <person name="Rood J.I."/>
            <person name="Wade B."/>
            <person name="Keyburn A.L."/>
            <person name="Seeman T."/>
            <person name="Chen H."/>
            <person name="Haring V."/>
            <person name="Johanesen P.A."/>
            <person name="Lyras D."/>
            <person name="Moore R.J."/>
        </authorList>
    </citation>
    <scope>NUCLEOTIDE SEQUENCE [LARGE SCALE GENOMIC DNA]</scope>
    <source>
        <strain evidence="4 5">EUR-NE15</strain>
    </source>
</reference>
<evidence type="ECO:0000313" key="2">
    <source>
        <dbReference type="EMBL" id="HAT4298254.1"/>
    </source>
</evidence>
<dbReference type="SUPFAM" id="SSF88659">
    <property type="entry name" value="Sigma3 and sigma4 domains of RNA polymerase sigma factors"/>
    <property type="match status" value="1"/>
</dbReference>
<organism evidence="2 7">
    <name type="scientific">Clostridium perfringens</name>
    <dbReference type="NCBI Taxonomy" id="1502"/>
    <lineage>
        <taxon>Bacteria</taxon>
        <taxon>Bacillati</taxon>
        <taxon>Bacillota</taxon>
        <taxon>Clostridia</taxon>
        <taxon>Eubacteriales</taxon>
        <taxon>Clostridiaceae</taxon>
        <taxon>Clostridium</taxon>
    </lineage>
</organism>
<keyword evidence="1" id="KW-0175">Coiled coil</keyword>
<evidence type="ECO:0000256" key="1">
    <source>
        <dbReference type="SAM" id="Coils"/>
    </source>
</evidence>
<reference evidence="3 6" key="4">
    <citation type="submission" date="2020-12" db="EMBL/GenBank/DDBJ databases">
        <title>Comparative genomics of Clostridium perfringens reveals patterns of host-associated phylogenetic clades and virulence factors.</title>
        <authorList>
            <person name="Smith A.H."/>
            <person name="Geier R."/>
        </authorList>
    </citation>
    <scope>NUCLEOTIDE SEQUENCE [LARGE SCALE GENOMIC DNA]</scope>
    <source>
        <strain evidence="3 6">CHD15829P</strain>
    </source>
</reference>
<comment type="caution">
    <text evidence="2">The sequence shown here is derived from an EMBL/GenBank/DDBJ whole genome shotgun (WGS) entry which is preliminary data.</text>
</comment>
<dbReference type="InterPro" id="IPR013324">
    <property type="entry name" value="RNA_pol_sigma_r3/r4-like"/>
</dbReference>
<dbReference type="AlphaFoldDB" id="A0AAP8XDP4"/>
<reference evidence="2" key="2">
    <citation type="journal article" date="2018" name="Genome Biol.">
        <title>SKESA: strategic k-mer extension for scrupulous assemblies.</title>
        <authorList>
            <person name="Souvorov A."/>
            <person name="Agarwala R."/>
            <person name="Lipman D.J."/>
        </authorList>
    </citation>
    <scope>NUCLEOTIDE SEQUENCE</scope>
    <source>
        <strain evidence="2">C25</strain>
    </source>
</reference>
<protein>
    <submittedName>
        <fullName evidence="4">Siderophore-interacting protein</fullName>
    </submittedName>
    <submittedName>
        <fullName evidence="2">Sigma-70 family RNA polymerase sigma factor</fullName>
    </submittedName>
</protein>
<dbReference type="Proteomes" id="UP000668358">
    <property type="component" value="Unassembled WGS sequence"/>
</dbReference>
<gene>
    <name evidence="4" type="ORF">CYK91_07655</name>
    <name evidence="2" type="ORF">I9063_001621</name>
    <name evidence="3" type="ORF">JJB78_14565</name>
</gene>
<proteinExistence type="predicted"/>
<evidence type="ECO:0000313" key="7">
    <source>
        <dbReference type="Proteomes" id="UP000855421"/>
    </source>
</evidence>
<evidence type="ECO:0000313" key="3">
    <source>
        <dbReference type="EMBL" id="MBO3417717.1"/>
    </source>
</evidence>
<dbReference type="EMBL" id="PJTB01000002">
    <property type="protein sequence ID" value="PWX40007.1"/>
    <property type="molecule type" value="Genomic_DNA"/>
</dbReference>
<dbReference type="Proteomes" id="UP000855421">
    <property type="component" value="Unassembled WGS sequence"/>
</dbReference>
<dbReference type="EMBL" id="JAENRE010000008">
    <property type="protein sequence ID" value="MBO3417717.1"/>
    <property type="molecule type" value="Genomic_DNA"/>
</dbReference>
<sequence>MNKIKELEKFLSSYRIIKADIEDLKLREKEENINLSCEIERLQSKVNRIDNAMNILDMKERDIIKERYLEGMGRQSWKLIAKSLFLSERWCHEKKKTALIKLEKVILK</sequence>